<comment type="caution">
    <text evidence="1">The sequence shown here is derived from an EMBL/GenBank/DDBJ whole genome shotgun (WGS) entry which is preliminary data.</text>
</comment>
<keyword evidence="2" id="KW-1185">Reference proteome</keyword>
<protein>
    <recommendedName>
        <fullName evidence="3">HK97 gp10 family phage protein</fullName>
    </recommendedName>
</protein>
<evidence type="ECO:0008006" key="3">
    <source>
        <dbReference type="Google" id="ProtNLM"/>
    </source>
</evidence>
<organism evidence="1 2">
    <name type="scientific">Microbacterium candidum</name>
    <dbReference type="NCBI Taxonomy" id="3041922"/>
    <lineage>
        <taxon>Bacteria</taxon>
        <taxon>Bacillati</taxon>
        <taxon>Actinomycetota</taxon>
        <taxon>Actinomycetes</taxon>
        <taxon>Micrococcales</taxon>
        <taxon>Microbacteriaceae</taxon>
        <taxon>Microbacterium</taxon>
    </lineage>
</organism>
<reference evidence="1 2" key="1">
    <citation type="submission" date="2023-06" db="EMBL/GenBank/DDBJ databases">
        <title>Microbacterium sp. nov., isolated from a waste landfill.</title>
        <authorList>
            <person name="Wen W."/>
        </authorList>
    </citation>
    <scope>NUCLEOTIDE SEQUENCE [LARGE SCALE GENOMIC DNA]</scope>
    <source>
        <strain evidence="1 2">ASV49</strain>
    </source>
</reference>
<sequence length="168" mass="18540">MQIDAKASREFQAAIFAVRALDKTLQRMIRQHVKAVAAPEWSKALDRRASTALDRKVIAGTATVAVSNQNVKVKAASKGRPLSGGLNPKTDYPGVEFGAKDDLATYRTRSRKGKSYTVTRHTARQLPRRNPRGRVFYPAAREMIPRIGSLLVQTIVKTIANAIEGKQE</sequence>
<proteinExistence type="predicted"/>
<accession>A0ABT7MWL4</accession>
<dbReference type="RefSeq" id="WP_286287617.1">
    <property type="nucleotide sequence ID" value="NZ_JASXSZ010000001.1"/>
</dbReference>
<dbReference type="EMBL" id="JASXSZ010000001">
    <property type="protein sequence ID" value="MDL9978849.1"/>
    <property type="molecule type" value="Genomic_DNA"/>
</dbReference>
<name>A0ABT7MWL4_9MICO</name>
<gene>
    <name evidence="1" type="ORF">QSV35_05870</name>
</gene>
<evidence type="ECO:0000313" key="1">
    <source>
        <dbReference type="EMBL" id="MDL9978849.1"/>
    </source>
</evidence>
<dbReference type="Proteomes" id="UP001235064">
    <property type="component" value="Unassembled WGS sequence"/>
</dbReference>
<evidence type="ECO:0000313" key="2">
    <source>
        <dbReference type="Proteomes" id="UP001235064"/>
    </source>
</evidence>